<sequence length="147" mass="15426">MGTVPHKELSGSGGPIIDSSEGKVTKNGSSPFTNSETGGQGQAERTQHGAAQTADLVNSWPAGQHCPSSRNHHQVSRRAGHGDKVSGFRAGGGYVNRGGPRRGGRVRGFPYVSGNGGTNSGFHGNSYNCAQTWYPHQSGLNFTNDFQ</sequence>
<evidence type="ECO:0000256" key="1">
    <source>
        <dbReference type="SAM" id="MobiDB-lite"/>
    </source>
</evidence>
<feature type="region of interest" description="Disordered" evidence="1">
    <location>
        <begin position="1"/>
        <end position="111"/>
    </location>
</feature>
<dbReference type="WBParaSite" id="TCNE_0001905701-mRNA-1">
    <property type="protein sequence ID" value="TCNE_0001905701-mRNA-1"/>
    <property type="gene ID" value="TCNE_0001905701"/>
</dbReference>
<evidence type="ECO:0000313" key="4">
    <source>
        <dbReference type="WBParaSite" id="TCNE_0001905701-mRNA-1"/>
    </source>
</evidence>
<keyword evidence="3" id="KW-1185">Reference proteome</keyword>
<evidence type="ECO:0000313" key="2">
    <source>
        <dbReference type="EMBL" id="VDM50374.1"/>
    </source>
</evidence>
<dbReference type="AlphaFoldDB" id="A0A183VE83"/>
<name>A0A183VE83_TOXCA</name>
<feature type="compositionally biased region" description="Polar residues" evidence="1">
    <location>
        <begin position="26"/>
        <end position="37"/>
    </location>
</feature>
<dbReference type="Proteomes" id="UP000050794">
    <property type="component" value="Unassembled WGS sequence"/>
</dbReference>
<protein>
    <submittedName>
        <fullName evidence="2 4">Uncharacterized protein</fullName>
    </submittedName>
</protein>
<evidence type="ECO:0000313" key="3">
    <source>
        <dbReference type="Proteomes" id="UP000050794"/>
    </source>
</evidence>
<reference evidence="2 3" key="2">
    <citation type="submission" date="2018-11" db="EMBL/GenBank/DDBJ databases">
        <authorList>
            <consortium name="Pathogen Informatics"/>
        </authorList>
    </citation>
    <scope>NUCLEOTIDE SEQUENCE [LARGE SCALE GENOMIC DNA]</scope>
</reference>
<reference evidence="4" key="1">
    <citation type="submission" date="2016-06" db="UniProtKB">
        <authorList>
            <consortium name="WormBaseParasite"/>
        </authorList>
    </citation>
    <scope>IDENTIFICATION</scope>
</reference>
<feature type="compositionally biased region" description="Basic residues" evidence="1">
    <location>
        <begin position="70"/>
        <end position="79"/>
    </location>
</feature>
<accession>A0A183VE83</accession>
<organism evidence="3 4">
    <name type="scientific">Toxocara canis</name>
    <name type="common">Canine roundworm</name>
    <dbReference type="NCBI Taxonomy" id="6265"/>
    <lineage>
        <taxon>Eukaryota</taxon>
        <taxon>Metazoa</taxon>
        <taxon>Ecdysozoa</taxon>
        <taxon>Nematoda</taxon>
        <taxon>Chromadorea</taxon>
        <taxon>Rhabditida</taxon>
        <taxon>Spirurina</taxon>
        <taxon>Ascaridomorpha</taxon>
        <taxon>Ascaridoidea</taxon>
        <taxon>Toxocaridae</taxon>
        <taxon>Toxocara</taxon>
    </lineage>
</organism>
<proteinExistence type="predicted"/>
<gene>
    <name evidence="2" type="ORF">TCNE_LOCUS19053</name>
</gene>
<dbReference type="EMBL" id="UYWY01026322">
    <property type="protein sequence ID" value="VDM50374.1"/>
    <property type="molecule type" value="Genomic_DNA"/>
</dbReference>